<reference evidence="8 9" key="1">
    <citation type="submission" date="2020-08" db="EMBL/GenBank/DDBJ databases">
        <title>Sequencing the genomes of 1000 actinobacteria strains.</title>
        <authorList>
            <person name="Klenk H.-P."/>
        </authorList>
    </citation>
    <scope>NUCLEOTIDE SEQUENCE [LARGE SCALE GENOMIC DNA]</scope>
    <source>
        <strain evidence="8 9">DSM 41654</strain>
    </source>
</reference>
<feature type="transmembrane region" description="Helical" evidence="6">
    <location>
        <begin position="135"/>
        <end position="155"/>
    </location>
</feature>
<keyword evidence="3 6" id="KW-0812">Transmembrane</keyword>
<protein>
    <submittedName>
        <fullName evidence="8">MFS family permease</fullName>
    </submittedName>
</protein>
<dbReference type="InterPro" id="IPR020846">
    <property type="entry name" value="MFS_dom"/>
</dbReference>
<feature type="transmembrane region" description="Helical" evidence="6">
    <location>
        <begin position="249"/>
        <end position="270"/>
    </location>
</feature>
<dbReference type="Gene3D" id="1.20.1250.20">
    <property type="entry name" value="MFS general substrate transporter like domains"/>
    <property type="match status" value="1"/>
</dbReference>
<feature type="domain" description="Major facilitator superfamily (MFS) profile" evidence="7">
    <location>
        <begin position="12"/>
        <end position="392"/>
    </location>
</feature>
<dbReference type="PANTHER" id="PTHR43124:SF3">
    <property type="entry name" value="CHLORAMPHENICOL EFFLUX PUMP RV0191"/>
    <property type="match status" value="1"/>
</dbReference>
<gene>
    <name evidence="8" type="ORF">FHR34_000994</name>
</gene>
<evidence type="ECO:0000256" key="2">
    <source>
        <dbReference type="ARBA" id="ARBA00022475"/>
    </source>
</evidence>
<feature type="transmembrane region" description="Helical" evidence="6">
    <location>
        <begin position="337"/>
        <end position="357"/>
    </location>
</feature>
<feature type="transmembrane region" description="Helical" evidence="6">
    <location>
        <begin position="305"/>
        <end position="325"/>
    </location>
</feature>
<dbReference type="InterPro" id="IPR036259">
    <property type="entry name" value="MFS_trans_sf"/>
</dbReference>
<name>A0A7W7QZI6_KITKI</name>
<dbReference type="Proteomes" id="UP000540506">
    <property type="component" value="Unassembled WGS sequence"/>
</dbReference>
<dbReference type="PANTHER" id="PTHR43124">
    <property type="entry name" value="PURINE EFFLUX PUMP PBUE"/>
    <property type="match status" value="1"/>
</dbReference>
<feature type="transmembrane region" description="Helical" evidence="6">
    <location>
        <begin position="369"/>
        <end position="388"/>
    </location>
</feature>
<feature type="transmembrane region" description="Helical" evidence="6">
    <location>
        <begin position="47"/>
        <end position="66"/>
    </location>
</feature>
<evidence type="ECO:0000256" key="1">
    <source>
        <dbReference type="ARBA" id="ARBA00004651"/>
    </source>
</evidence>
<dbReference type="EMBL" id="JACHJV010000001">
    <property type="protein sequence ID" value="MBB4922001.1"/>
    <property type="molecule type" value="Genomic_DNA"/>
</dbReference>
<dbReference type="InterPro" id="IPR011701">
    <property type="entry name" value="MFS"/>
</dbReference>
<feature type="transmembrane region" description="Helical" evidence="6">
    <location>
        <begin position="105"/>
        <end position="123"/>
    </location>
</feature>
<sequence length="396" mass="39632">MEQSSWASAPQTIAALTVTGILVVGQMYIVIPLFAPMSKSFGAAPASMTWLATIFGFAYAGGFLLAGPLADRYGSRPVIVLGLLATSVTTAAVATAPNLGVGCALRALQGFTAASFAPAAFAYVAEHLAPNRRSLALTCITSGYLAAAVLVQVAAQGLNALAGWRSAFLVFAPALVVAALAAKLVLRPRREVPQAEVGSIFTAFAAMPRLLARPRLLGLYGATMTVLGGFVAVYTGISLAGPAGIVGHPAALLALRASALPAMIAVPAFAPLLARLSTRTRLVLGLAAAAAAALVASLLGSAIAALAAVLLVLVAGVAIAAPALVEAISQAAADARGSAVALYAFSMFIGASLGPQLAGDLTGSGFTRILQLVVGIFAVGALLAACSVRRDTATKA</sequence>
<dbReference type="GO" id="GO:0005886">
    <property type="term" value="C:plasma membrane"/>
    <property type="evidence" value="ECO:0007669"/>
    <property type="project" value="UniProtKB-SubCell"/>
</dbReference>
<evidence type="ECO:0000256" key="5">
    <source>
        <dbReference type="ARBA" id="ARBA00023136"/>
    </source>
</evidence>
<feature type="transmembrane region" description="Helical" evidence="6">
    <location>
        <begin position="167"/>
        <end position="186"/>
    </location>
</feature>
<accession>A0A7W7QZI6</accession>
<evidence type="ECO:0000259" key="7">
    <source>
        <dbReference type="PROSITE" id="PS50850"/>
    </source>
</evidence>
<evidence type="ECO:0000313" key="8">
    <source>
        <dbReference type="EMBL" id="MBB4922001.1"/>
    </source>
</evidence>
<evidence type="ECO:0000256" key="6">
    <source>
        <dbReference type="SAM" id="Phobius"/>
    </source>
</evidence>
<dbReference type="PROSITE" id="PS50850">
    <property type="entry name" value="MFS"/>
    <property type="match status" value="1"/>
</dbReference>
<dbReference type="Pfam" id="PF07690">
    <property type="entry name" value="MFS_1"/>
    <property type="match status" value="1"/>
</dbReference>
<keyword evidence="4 6" id="KW-1133">Transmembrane helix</keyword>
<organism evidence="8 9">
    <name type="scientific">Kitasatospora kifunensis</name>
    <name type="common">Streptomyces kifunensis</name>
    <dbReference type="NCBI Taxonomy" id="58351"/>
    <lineage>
        <taxon>Bacteria</taxon>
        <taxon>Bacillati</taxon>
        <taxon>Actinomycetota</taxon>
        <taxon>Actinomycetes</taxon>
        <taxon>Kitasatosporales</taxon>
        <taxon>Streptomycetaceae</taxon>
        <taxon>Kitasatospora</taxon>
    </lineage>
</organism>
<dbReference type="GO" id="GO:0022857">
    <property type="term" value="F:transmembrane transporter activity"/>
    <property type="evidence" value="ECO:0007669"/>
    <property type="project" value="InterPro"/>
</dbReference>
<feature type="transmembrane region" description="Helical" evidence="6">
    <location>
        <begin position="217"/>
        <end position="237"/>
    </location>
</feature>
<proteinExistence type="predicted"/>
<dbReference type="RefSeq" id="WP_221521465.1">
    <property type="nucleotide sequence ID" value="NZ_JACHJV010000001.1"/>
</dbReference>
<comment type="subcellular location">
    <subcellularLocation>
        <location evidence="1">Cell membrane</location>
        <topology evidence="1">Multi-pass membrane protein</topology>
    </subcellularLocation>
</comment>
<feature type="transmembrane region" description="Helical" evidence="6">
    <location>
        <begin position="78"/>
        <end position="99"/>
    </location>
</feature>
<dbReference type="InterPro" id="IPR050189">
    <property type="entry name" value="MFS_Efflux_Transporters"/>
</dbReference>
<evidence type="ECO:0000256" key="3">
    <source>
        <dbReference type="ARBA" id="ARBA00022692"/>
    </source>
</evidence>
<keyword evidence="2" id="KW-1003">Cell membrane</keyword>
<keyword evidence="5 6" id="KW-0472">Membrane</keyword>
<comment type="caution">
    <text evidence="8">The sequence shown here is derived from an EMBL/GenBank/DDBJ whole genome shotgun (WGS) entry which is preliminary data.</text>
</comment>
<feature type="transmembrane region" description="Helical" evidence="6">
    <location>
        <begin position="12"/>
        <end position="35"/>
    </location>
</feature>
<evidence type="ECO:0000256" key="4">
    <source>
        <dbReference type="ARBA" id="ARBA00022989"/>
    </source>
</evidence>
<evidence type="ECO:0000313" key="9">
    <source>
        <dbReference type="Proteomes" id="UP000540506"/>
    </source>
</evidence>
<dbReference type="SUPFAM" id="SSF103473">
    <property type="entry name" value="MFS general substrate transporter"/>
    <property type="match status" value="1"/>
</dbReference>
<feature type="transmembrane region" description="Helical" evidence="6">
    <location>
        <begin position="282"/>
        <end position="299"/>
    </location>
</feature>
<dbReference type="AlphaFoldDB" id="A0A7W7QZI6"/>
<keyword evidence="9" id="KW-1185">Reference proteome</keyword>